<keyword evidence="2" id="KW-0812">Transmembrane</keyword>
<feature type="compositionally biased region" description="Low complexity" evidence="1">
    <location>
        <begin position="292"/>
        <end position="306"/>
    </location>
</feature>
<keyword evidence="4" id="KW-1185">Reference proteome</keyword>
<dbReference type="Proteomes" id="UP001198565">
    <property type="component" value="Unassembled WGS sequence"/>
</dbReference>
<feature type="transmembrane region" description="Helical" evidence="2">
    <location>
        <begin position="6"/>
        <end position="23"/>
    </location>
</feature>
<proteinExistence type="predicted"/>
<feature type="transmembrane region" description="Helical" evidence="2">
    <location>
        <begin position="35"/>
        <end position="61"/>
    </location>
</feature>
<protein>
    <submittedName>
        <fullName evidence="3">Uncharacterized protein</fullName>
    </submittedName>
</protein>
<gene>
    <name evidence="3" type="ORF">K7472_15150</name>
</gene>
<comment type="caution">
    <text evidence="3">The sequence shown here is derived from an EMBL/GenBank/DDBJ whole genome shotgun (WGS) entry which is preliminary data.</text>
</comment>
<feature type="region of interest" description="Disordered" evidence="1">
    <location>
        <begin position="181"/>
        <end position="217"/>
    </location>
</feature>
<name>A0ABS7QTF3_9ACTN</name>
<evidence type="ECO:0000256" key="2">
    <source>
        <dbReference type="SAM" id="Phobius"/>
    </source>
</evidence>
<evidence type="ECO:0000313" key="4">
    <source>
        <dbReference type="Proteomes" id="UP001198565"/>
    </source>
</evidence>
<accession>A0ABS7QTF3</accession>
<feature type="compositionally biased region" description="Low complexity" evidence="1">
    <location>
        <begin position="316"/>
        <end position="334"/>
    </location>
</feature>
<keyword evidence="2" id="KW-0472">Membrane</keyword>
<reference evidence="3 4" key="1">
    <citation type="submission" date="2021-08" db="EMBL/GenBank/DDBJ databases">
        <title>Streptomyces sp. PTM05 isolated from lichen.</title>
        <authorList>
            <person name="Somphong A."/>
            <person name="Phongsopitanun W."/>
            <person name="Tanasupawat S."/>
        </authorList>
    </citation>
    <scope>NUCLEOTIDE SEQUENCE [LARGE SCALE GENOMIC DNA]</scope>
    <source>
        <strain evidence="3 4">Ptm05</strain>
    </source>
</reference>
<feature type="region of interest" description="Disordered" evidence="1">
    <location>
        <begin position="83"/>
        <end position="102"/>
    </location>
</feature>
<evidence type="ECO:0000313" key="3">
    <source>
        <dbReference type="EMBL" id="MBY8886188.1"/>
    </source>
</evidence>
<evidence type="ECO:0000256" key="1">
    <source>
        <dbReference type="SAM" id="MobiDB-lite"/>
    </source>
</evidence>
<dbReference type="EMBL" id="JAINVZ010000009">
    <property type="protein sequence ID" value="MBY8886188.1"/>
    <property type="molecule type" value="Genomic_DNA"/>
</dbReference>
<sequence>MGYAVLYVAFGVVALWLLGEVLFQHKARLRWRLAAFTGFLCVVVGVAMHEVVIVALGAVAFGTGQAFVTLSHRRGFSTGWAVGGRPGTSRRRKTGGRTAGQAGPTLEVSAVEAATAGDAVTPPVDADADDLAATGVMDPVADETAFATFGAYGHAAAPTGDGDDSTQVYSPVPMSDDSGEYPAYTDHSGYGSDPYATGGYGSDAPEPQPATAYGYDIFGGQEGLDDVFAAGAAPGYGGFAGAAQGYDEQAYVPQQGYAQQPYAQDPFAQQPYDADQFGTDQFGTDQPGGDPLGQYLQQPYGQQPGYDPYAAPHGSYAPQQDGGQAPQQQPYGYDTPPEGVWTPSGGHPGEQAHIPQQAPPAHDHETRTPDPYEPYPYG</sequence>
<keyword evidence="2" id="KW-1133">Transmembrane helix</keyword>
<organism evidence="3 4">
    <name type="scientific">Streptantibioticus parmotrematis</name>
    <dbReference type="NCBI Taxonomy" id="2873249"/>
    <lineage>
        <taxon>Bacteria</taxon>
        <taxon>Bacillati</taxon>
        <taxon>Actinomycetota</taxon>
        <taxon>Actinomycetes</taxon>
        <taxon>Kitasatosporales</taxon>
        <taxon>Streptomycetaceae</taxon>
        <taxon>Streptantibioticus</taxon>
    </lineage>
</organism>
<feature type="compositionally biased region" description="Basic and acidic residues" evidence="1">
    <location>
        <begin position="361"/>
        <end position="370"/>
    </location>
</feature>
<dbReference type="RefSeq" id="WP_222978173.1">
    <property type="nucleotide sequence ID" value="NZ_JAINVZ010000009.1"/>
</dbReference>
<feature type="region of interest" description="Disordered" evidence="1">
    <location>
        <begin position="269"/>
        <end position="378"/>
    </location>
</feature>